<keyword evidence="2" id="KW-1185">Reference proteome</keyword>
<protein>
    <submittedName>
        <fullName evidence="1">Uncharacterized protein</fullName>
    </submittedName>
</protein>
<reference evidence="1 2" key="1">
    <citation type="submission" date="2024-09" db="EMBL/GenBank/DDBJ databases">
        <title>Rethinking Asexuality: The Enigmatic Case of Functional Sexual Genes in Lepraria (Stereocaulaceae).</title>
        <authorList>
            <person name="Doellman M."/>
            <person name="Sun Y."/>
            <person name="Barcenas-Pena A."/>
            <person name="Lumbsch H.T."/>
            <person name="Grewe F."/>
        </authorList>
    </citation>
    <scope>NUCLEOTIDE SEQUENCE [LARGE SCALE GENOMIC DNA]</scope>
    <source>
        <strain evidence="1 2">Mercado 3170</strain>
    </source>
</reference>
<dbReference type="EMBL" id="JBEFKJ010000016">
    <property type="protein sequence ID" value="KAL2041663.1"/>
    <property type="molecule type" value="Genomic_DNA"/>
</dbReference>
<name>A0ABR4AE54_9LECA</name>
<proteinExistence type="predicted"/>
<gene>
    <name evidence="1" type="ORF">N7G274_005447</name>
</gene>
<evidence type="ECO:0000313" key="1">
    <source>
        <dbReference type="EMBL" id="KAL2041663.1"/>
    </source>
</evidence>
<sequence length="127" mass="14050">MSPSWLVLNCQDYVNLAIRTKPQIKRLGISRAAKEARDMFLQQGNCPHFPLLAFLTYSPILMTSSVLPTITLTSNLWQAFPESFRVSSLGSLTLQPIGPPLEEDSSASNVILGDDYLIPSLHLPCSF</sequence>
<comment type="caution">
    <text evidence="1">The sequence shown here is derived from an EMBL/GenBank/DDBJ whole genome shotgun (WGS) entry which is preliminary data.</text>
</comment>
<evidence type="ECO:0000313" key="2">
    <source>
        <dbReference type="Proteomes" id="UP001590950"/>
    </source>
</evidence>
<organism evidence="1 2">
    <name type="scientific">Stereocaulon virgatum</name>
    <dbReference type="NCBI Taxonomy" id="373712"/>
    <lineage>
        <taxon>Eukaryota</taxon>
        <taxon>Fungi</taxon>
        <taxon>Dikarya</taxon>
        <taxon>Ascomycota</taxon>
        <taxon>Pezizomycotina</taxon>
        <taxon>Lecanoromycetes</taxon>
        <taxon>OSLEUM clade</taxon>
        <taxon>Lecanoromycetidae</taxon>
        <taxon>Lecanorales</taxon>
        <taxon>Lecanorineae</taxon>
        <taxon>Stereocaulaceae</taxon>
        <taxon>Stereocaulon</taxon>
    </lineage>
</organism>
<accession>A0ABR4AE54</accession>
<dbReference type="Proteomes" id="UP001590950">
    <property type="component" value="Unassembled WGS sequence"/>
</dbReference>